<dbReference type="AlphaFoldDB" id="A0A7S0XG72"/>
<organism evidence="1">
    <name type="scientific">Mantoniella antarctica</name>
    <dbReference type="NCBI Taxonomy" id="81844"/>
    <lineage>
        <taxon>Eukaryota</taxon>
        <taxon>Viridiplantae</taxon>
        <taxon>Chlorophyta</taxon>
        <taxon>Mamiellophyceae</taxon>
        <taxon>Mamiellales</taxon>
        <taxon>Mamiellaceae</taxon>
        <taxon>Mantoniella</taxon>
    </lineage>
</organism>
<gene>
    <name evidence="1" type="ORF">MANT1106_LOCUS19909</name>
</gene>
<sequence length="160" mass="16962">MPMSLVLGCRGGFLPAYPTNSRAAFVSSASVGSSTTTRPRFHAAGANQHQQFWLKTGFKTAGRRAPTSIRAGLLDGLLGTGGEKRVNRPKSGTKRVLYCTCCRNKGQEECPGCNGTCKSKVNGNIMERFKCMVCQGVGAIPCSNCNRGGKGLTPEQAGDR</sequence>
<name>A0A7S0XG72_9CHLO</name>
<dbReference type="EMBL" id="HBFC01033520">
    <property type="protein sequence ID" value="CAD8720697.1"/>
    <property type="molecule type" value="Transcribed_RNA"/>
</dbReference>
<accession>A0A7S0XG72</accession>
<proteinExistence type="predicted"/>
<reference evidence="1" key="1">
    <citation type="submission" date="2021-01" db="EMBL/GenBank/DDBJ databases">
        <authorList>
            <person name="Corre E."/>
            <person name="Pelletier E."/>
            <person name="Niang G."/>
            <person name="Scheremetjew M."/>
            <person name="Finn R."/>
            <person name="Kale V."/>
            <person name="Holt S."/>
            <person name="Cochrane G."/>
            <person name="Meng A."/>
            <person name="Brown T."/>
            <person name="Cohen L."/>
        </authorList>
    </citation>
    <scope>NUCLEOTIDE SEQUENCE</scope>
    <source>
        <strain evidence="1">SL-175</strain>
    </source>
</reference>
<protein>
    <submittedName>
        <fullName evidence="1">Uncharacterized protein</fullName>
    </submittedName>
</protein>
<evidence type="ECO:0000313" key="1">
    <source>
        <dbReference type="EMBL" id="CAD8720697.1"/>
    </source>
</evidence>